<gene>
    <name evidence="8" type="ORF">BDW47DRAFT_118892</name>
</gene>
<feature type="transmembrane region" description="Helical" evidence="6">
    <location>
        <begin position="96"/>
        <end position="120"/>
    </location>
</feature>
<evidence type="ECO:0000256" key="3">
    <source>
        <dbReference type="ARBA" id="ARBA00022989"/>
    </source>
</evidence>
<evidence type="ECO:0000313" key="9">
    <source>
        <dbReference type="Proteomes" id="UP000234585"/>
    </source>
</evidence>
<dbReference type="Proteomes" id="UP000234585">
    <property type="component" value="Unassembled WGS sequence"/>
</dbReference>
<dbReference type="InterPro" id="IPR052337">
    <property type="entry name" value="SAT4-like"/>
</dbReference>
<evidence type="ECO:0000259" key="7">
    <source>
        <dbReference type="Pfam" id="PF20684"/>
    </source>
</evidence>
<dbReference type="Pfam" id="PF20684">
    <property type="entry name" value="Fung_rhodopsin"/>
    <property type="match status" value="1"/>
</dbReference>
<feature type="transmembrane region" description="Helical" evidence="6">
    <location>
        <begin position="52"/>
        <end position="76"/>
    </location>
</feature>
<dbReference type="PANTHER" id="PTHR33048:SF55">
    <property type="entry name" value="INTEGRAL MEMBRANE PROTEIN"/>
    <property type="match status" value="1"/>
</dbReference>
<organism evidence="8 9">
    <name type="scientific">Aspergillus candidus</name>
    <dbReference type="NCBI Taxonomy" id="41067"/>
    <lineage>
        <taxon>Eukaryota</taxon>
        <taxon>Fungi</taxon>
        <taxon>Dikarya</taxon>
        <taxon>Ascomycota</taxon>
        <taxon>Pezizomycotina</taxon>
        <taxon>Eurotiomycetes</taxon>
        <taxon>Eurotiomycetidae</taxon>
        <taxon>Eurotiales</taxon>
        <taxon>Aspergillaceae</taxon>
        <taxon>Aspergillus</taxon>
        <taxon>Aspergillus subgen. Circumdati</taxon>
    </lineage>
</organism>
<keyword evidence="2 6" id="KW-0812">Transmembrane</keyword>
<evidence type="ECO:0000256" key="6">
    <source>
        <dbReference type="SAM" id="Phobius"/>
    </source>
</evidence>
<accession>A0A2I2F6M1</accession>
<protein>
    <recommendedName>
        <fullName evidence="7">Rhodopsin domain-containing protein</fullName>
    </recommendedName>
</protein>
<dbReference type="GO" id="GO:0016020">
    <property type="term" value="C:membrane"/>
    <property type="evidence" value="ECO:0007669"/>
    <property type="project" value="UniProtKB-SubCell"/>
</dbReference>
<evidence type="ECO:0000313" key="8">
    <source>
        <dbReference type="EMBL" id="PLB36236.1"/>
    </source>
</evidence>
<feature type="transmembrane region" description="Helical" evidence="6">
    <location>
        <begin position="17"/>
        <end position="40"/>
    </location>
</feature>
<keyword evidence="4 6" id="KW-0472">Membrane</keyword>
<evidence type="ECO:0000256" key="1">
    <source>
        <dbReference type="ARBA" id="ARBA00004141"/>
    </source>
</evidence>
<keyword evidence="9" id="KW-1185">Reference proteome</keyword>
<evidence type="ECO:0000256" key="5">
    <source>
        <dbReference type="ARBA" id="ARBA00038359"/>
    </source>
</evidence>
<feature type="domain" description="Rhodopsin" evidence="7">
    <location>
        <begin position="37"/>
        <end position="276"/>
    </location>
</feature>
<comment type="subcellular location">
    <subcellularLocation>
        <location evidence="1">Membrane</location>
        <topology evidence="1">Multi-pass membrane protein</topology>
    </subcellularLocation>
</comment>
<evidence type="ECO:0000256" key="2">
    <source>
        <dbReference type="ARBA" id="ARBA00022692"/>
    </source>
</evidence>
<dbReference type="GeneID" id="36522430"/>
<proteinExistence type="inferred from homology"/>
<feature type="transmembrane region" description="Helical" evidence="6">
    <location>
        <begin position="177"/>
        <end position="198"/>
    </location>
</feature>
<comment type="similarity">
    <text evidence="5">Belongs to the SAT4 family.</text>
</comment>
<evidence type="ECO:0000256" key="4">
    <source>
        <dbReference type="ARBA" id="ARBA00023136"/>
    </source>
</evidence>
<feature type="transmembrane region" description="Helical" evidence="6">
    <location>
        <begin position="251"/>
        <end position="271"/>
    </location>
</feature>
<reference evidence="8 9" key="1">
    <citation type="submission" date="2017-12" db="EMBL/GenBank/DDBJ databases">
        <authorList>
            <consortium name="DOE Joint Genome Institute"/>
            <person name="Haridas S."/>
            <person name="Kjaerbolling I."/>
            <person name="Vesth T.C."/>
            <person name="Frisvad J.C."/>
            <person name="Nybo J.L."/>
            <person name="Theobald S."/>
            <person name="Kuo A."/>
            <person name="Bowyer P."/>
            <person name="Matsuda Y."/>
            <person name="Mondo S."/>
            <person name="Lyhne E.K."/>
            <person name="Kogle M.E."/>
            <person name="Clum A."/>
            <person name="Lipzen A."/>
            <person name="Salamov A."/>
            <person name="Ngan C.Y."/>
            <person name="Daum C."/>
            <person name="Chiniquy J."/>
            <person name="Barry K."/>
            <person name="LaButti K."/>
            <person name="Simmons B.A."/>
            <person name="Magnuson J.K."/>
            <person name="Mortensen U.H."/>
            <person name="Larsen T.O."/>
            <person name="Grigoriev I.V."/>
            <person name="Baker S.E."/>
            <person name="Andersen M.R."/>
            <person name="Nordberg H.P."/>
            <person name="Cantor M.N."/>
            <person name="Hua S.X."/>
        </authorList>
    </citation>
    <scope>NUCLEOTIDE SEQUENCE [LARGE SCALE GENOMIC DNA]</scope>
    <source>
        <strain evidence="8 9">CBS 102.13</strain>
    </source>
</reference>
<dbReference type="STRING" id="41067.A0A2I2F6M1"/>
<dbReference type="RefSeq" id="XP_024670248.1">
    <property type="nucleotide sequence ID" value="XM_024815270.1"/>
</dbReference>
<feature type="transmembrane region" description="Helical" evidence="6">
    <location>
        <begin position="127"/>
        <end position="152"/>
    </location>
</feature>
<dbReference type="OrthoDB" id="444631at2759"/>
<keyword evidence="3 6" id="KW-1133">Transmembrane helix</keyword>
<dbReference type="PANTHER" id="PTHR33048">
    <property type="entry name" value="PTH11-LIKE INTEGRAL MEMBRANE PROTEIN (AFU_ORTHOLOGUE AFUA_5G11245)"/>
    <property type="match status" value="1"/>
</dbReference>
<dbReference type="AlphaFoldDB" id="A0A2I2F6M1"/>
<dbReference type="InterPro" id="IPR049326">
    <property type="entry name" value="Rhodopsin_dom_fungi"/>
</dbReference>
<feature type="transmembrane region" description="Helical" evidence="6">
    <location>
        <begin position="210"/>
        <end position="231"/>
    </location>
</feature>
<name>A0A2I2F6M1_ASPCN</name>
<dbReference type="EMBL" id="KZ559153">
    <property type="protein sequence ID" value="PLB36236.1"/>
    <property type="molecule type" value="Genomic_DNA"/>
</dbReference>
<sequence length="374" mass="41875">MAYEIGLSTPEVPNRGFPLWVCSVVFVIVAGMFVMTRLAVRFHYRGLGTDDWMILASLVGPRSILLSVTQCMAVHHGYGKHSKDLSEHNREVALKWIFVAQVMYKVVITINKTSFLCLYLRIFIQPVFRWLCFAGIIFLNSWGLGYILVTIFQCQPIASFWDKSITNPNCVDTKAQWLSYAIINIVCDALILIMPLYPISQLRLPRAKRFGLAGIIALGAFVCVISIIRTTTLADSANNQTKDATSGPIPAVIWSVVEANTGIICACLPVFKQPLQYVFPNLFSSQESPDPTDKKSARPALSAVATDPFKRGVYSASGWWHHVSSHGLDVFHVRGRENPPLGITQITDVHVTYQDDTRSDASWRPMRGYSRMEK</sequence>